<dbReference type="InterPro" id="IPR038717">
    <property type="entry name" value="Tc1-like_DDE_dom"/>
</dbReference>
<dbReference type="EMBL" id="BAAATJ010000035">
    <property type="protein sequence ID" value="GAA2415680.1"/>
    <property type="molecule type" value="Genomic_DNA"/>
</dbReference>
<dbReference type="InterPro" id="IPR036397">
    <property type="entry name" value="RNaseH_sf"/>
</dbReference>
<evidence type="ECO:0000313" key="3">
    <source>
        <dbReference type="Proteomes" id="UP001500058"/>
    </source>
</evidence>
<gene>
    <name evidence="2" type="ORF">GCM10010420_52120</name>
</gene>
<evidence type="ECO:0000313" key="2">
    <source>
        <dbReference type="EMBL" id="GAA2415680.1"/>
    </source>
</evidence>
<sequence>MRGNVALRGRLAAAHGAWLVLEDEAAFSMTPPHSRTWSRRGHTPVIRVRGRPRRRVSIAALTCYKPGERSRLVYRPRRDDGRRDGHKSFAWTDYRDLLIAAHHQLGGPLVPIWDNLNVHKAADLRKWAAARDWLTIHYLPPYAPDLNPVEGIWSLLRRGWLSNIAFSTPEHLMQRIRRGLRHIQYRSDLIDGCLTETGLTISP</sequence>
<reference evidence="2 3" key="1">
    <citation type="journal article" date="2019" name="Int. J. Syst. Evol. Microbiol.">
        <title>The Global Catalogue of Microorganisms (GCM) 10K type strain sequencing project: providing services to taxonomists for standard genome sequencing and annotation.</title>
        <authorList>
            <consortium name="The Broad Institute Genomics Platform"/>
            <consortium name="The Broad Institute Genome Sequencing Center for Infectious Disease"/>
            <person name="Wu L."/>
            <person name="Ma J."/>
        </authorList>
    </citation>
    <scope>NUCLEOTIDE SEQUENCE [LARGE SCALE GENOMIC DNA]</scope>
    <source>
        <strain evidence="2 3">JCM 6921</strain>
    </source>
</reference>
<keyword evidence="3" id="KW-1185">Reference proteome</keyword>
<proteinExistence type="predicted"/>
<organism evidence="2 3">
    <name type="scientific">Streptomyces glaucosporus</name>
    <dbReference type="NCBI Taxonomy" id="284044"/>
    <lineage>
        <taxon>Bacteria</taxon>
        <taxon>Bacillati</taxon>
        <taxon>Actinomycetota</taxon>
        <taxon>Actinomycetes</taxon>
        <taxon>Kitasatosporales</taxon>
        <taxon>Streptomycetaceae</taxon>
        <taxon>Streptomyces</taxon>
    </lineage>
</organism>
<comment type="caution">
    <text evidence="2">The sequence shown here is derived from an EMBL/GenBank/DDBJ whole genome shotgun (WGS) entry which is preliminary data.</text>
</comment>
<feature type="domain" description="Tc1-like transposase DDE" evidence="1">
    <location>
        <begin position="20"/>
        <end position="171"/>
    </location>
</feature>
<protein>
    <recommendedName>
        <fullName evidence="1">Tc1-like transposase DDE domain-containing protein</fullName>
    </recommendedName>
</protein>
<dbReference type="Gene3D" id="3.30.420.10">
    <property type="entry name" value="Ribonuclease H-like superfamily/Ribonuclease H"/>
    <property type="match status" value="1"/>
</dbReference>
<name>A0ABN3IW51_9ACTN</name>
<dbReference type="Proteomes" id="UP001500058">
    <property type="component" value="Unassembled WGS sequence"/>
</dbReference>
<evidence type="ECO:0000259" key="1">
    <source>
        <dbReference type="Pfam" id="PF13358"/>
    </source>
</evidence>
<accession>A0ABN3IW51</accession>
<dbReference type="Pfam" id="PF13358">
    <property type="entry name" value="DDE_3"/>
    <property type="match status" value="1"/>
</dbReference>